<comment type="caution">
    <text evidence="2">The sequence shown here is derived from an EMBL/GenBank/DDBJ whole genome shotgun (WGS) entry which is preliminary data.</text>
</comment>
<accession>A0A964XRP0</accession>
<evidence type="ECO:0000313" key="3">
    <source>
        <dbReference type="Proteomes" id="UP000713222"/>
    </source>
</evidence>
<reference evidence="2" key="1">
    <citation type="submission" date="2018-10" db="EMBL/GenBank/DDBJ databases">
        <title>Iterative Subtractive Binning of Freshwater Chronoseries Metagenomes Recovers Nearly Complete Genomes from over Four Hundred Novel Species.</title>
        <authorList>
            <person name="Rodriguez-R L.M."/>
            <person name="Tsementzi D."/>
            <person name="Luo C."/>
            <person name="Konstantinidis K.T."/>
        </authorList>
    </citation>
    <scope>NUCLEOTIDE SEQUENCE</scope>
    <source>
        <strain evidence="2">WB7_6_001</strain>
    </source>
</reference>
<gene>
    <name evidence="2" type="ORF">EBV32_03425</name>
</gene>
<dbReference type="Proteomes" id="UP000713222">
    <property type="component" value="Unassembled WGS sequence"/>
</dbReference>
<proteinExistence type="predicted"/>
<protein>
    <submittedName>
        <fullName evidence="2">Uncharacterized protein</fullName>
    </submittedName>
</protein>
<name>A0A964XRP0_9PROT</name>
<evidence type="ECO:0000313" key="2">
    <source>
        <dbReference type="EMBL" id="NBN88125.1"/>
    </source>
</evidence>
<evidence type="ECO:0000256" key="1">
    <source>
        <dbReference type="SAM" id="MobiDB-lite"/>
    </source>
</evidence>
<dbReference type="AlphaFoldDB" id="A0A964XRP0"/>
<sequence length="85" mass="10122">MFKEGNKFGKGRPKGSQNKAPNRDELINLLNRIIHEFTHEFDALTNDEKLRILNTFRHLWKMEIENVYPIENNEIRISIIGRDDE</sequence>
<feature type="region of interest" description="Disordered" evidence="1">
    <location>
        <begin position="1"/>
        <end position="23"/>
    </location>
</feature>
<dbReference type="EMBL" id="RGET01000052">
    <property type="protein sequence ID" value="NBN88125.1"/>
    <property type="molecule type" value="Genomic_DNA"/>
</dbReference>
<organism evidence="2 3">
    <name type="scientific">Candidatus Fonsibacter lacus</name>
    <dbReference type="NCBI Taxonomy" id="2576439"/>
    <lineage>
        <taxon>Bacteria</taxon>
        <taxon>Pseudomonadati</taxon>
        <taxon>Pseudomonadota</taxon>
        <taxon>Alphaproteobacteria</taxon>
        <taxon>Candidatus Pelagibacterales</taxon>
        <taxon>Candidatus Pelagibacterales incertae sedis</taxon>
        <taxon>Candidatus Fonsibacter</taxon>
    </lineage>
</organism>